<dbReference type="AlphaFoldDB" id="A0AAW1L9L1"/>
<protein>
    <submittedName>
        <fullName evidence="1">Uncharacterized protein</fullName>
    </submittedName>
</protein>
<name>A0AAW1L9L1_POPJA</name>
<comment type="caution">
    <text evidence="1">The sequence shown here is derived from an EMBL/GenBank/DDBJ whole genome shotgun (WGS) entry which is preliminary data.</text>
</comment>
<evidence type="ECO:0000313" key="1">
    <source>
        <dbReference type="EMBL" id="KAK9730590.1"/>
    </source>
</evidence>
<keyword evidence="2" id="KW-1185">Reference proteome</keyword>
<dbReference type="EMBL" id="JASPKY010000145">
    <property type="protein sequence ID" value="KAK9730590.1"/>
    <property type="molecule type" value="Genomic_DNA"/>
</dbReference>
<gene>
    <name evidence="1" type="ORF">QE152_g14455</name>
</gene>
<reference evidence="1 2" key="1">
    <citation type="journal article" date="2024" name="BMC Genomics">
        <title>De novo assembly and annotation of Popillia japonica's genome with initial clues to its potential as an invasive pest.</title>
        <authorList>
            <person name="Cucini C."/>
            <person name="Boschi S."/>
            <person name="Funari R."/>
            <person name="Cardaioli E."/>
            <person name="Iannotti N."/>
            <person name="Marturano G."/>
            <person name="Paoli F."/>
            <person name="Bruttini M."/>
            <person name="Carapelli A."/>
            <person name="Frati F."/>
            <person name="Nardi F."/>
        </authorList>
    </citation>
    <scope>NUCLEOTIDE SEQUENCE [LARGE SCALE GENOMIC DNA]</scope>
    <source>
        <strain evidence="1">DMR45628</strain>
    </source>
</reference>
<dbReference type="Proteomes" id="UP001458880">
    <property type="component" value="Unassembled WGS sequence"/>
</dbReference>
<evidence type="ECO:0000313" key="2">
    <source>
        <dbReference type="Proteomes" id="UP001458880"/>
    </source>
</evidence>
<proteinExistence type="predicted"/>
<accession>A0AAW1L9L1</accession>
<sequence>MNALPILPPLNIRSDITNIGERWIKWPERLENYLVTMKITDENRKQAILLHLIGENAYETYMSLPEPSPPDPFLTSTHKLAKQRQLASRRLENFIRQSDNFHNYNACII</sequence>
<organism evidence="1 2">
    <name type="scientific">Popillia japonica</name>
    <name type="common">Japanese beetle</name>
    <dbReference type="NCBI Taxonomy" id="7064"/>
    <lineage>
        <taxon>Eukaryota</taxon>
        <taxon>Metazoa</taxon>
        <taxon>Ecdysozoa</taxon>
        <taxon>Arthropoda</taxon>
        <taxon>Hexapoda</taxon>
        <taxon>Insecta</taxon>
        <taxon>Pterygota</taxon>
        <taxon>Neoptera</taxon>
        <taxon>Endopterygota</taxon>
        <taxon>Coleoptera</taxon>
        <taxon>Polyphaga</taxon>
        <taxon>Scarabaeiformia</taxon>
        <taxon>Scarabaeidae</taxon>
        <taxon>Rutelinae</taxon>
        <taxon>Popillia</taxon>
    </lineage>
</organism>